<dbReference type="GO" id="GO:0006508">
    <property type="term" value="P:proteolysis"/>
    <property type="evidence" value="ECO:0007669"/>
    <property type="project" value="UniProtKB-KW"/>
</dbReference>
<keyword evidence="7 11" id="KW-0378">Hydrolase</keyword>
<keyword evidence="4" id="KW-0479">Metal-binding</keyword>
<dbReference type="PANTHER" id="PTHR10183">
    <property type="entry name" value="CALPAIN"/>
    <property type="match status" value="1"/>
</dbReference>
<dbReference type="Gene3D" id="2.60.120.380">
    <property type="match status" value="1"/>
</dbReference>
<evidence type="ECO:0000256" key="4">
    <source>
        <dbReference type="ARBA" id="ARBA00022723"/>
    </source>
</evidence>
<gene>
    <name evidence="14" type="ORF">CGLO1086_LOCUS288</name>
</gene>
<dbReference type="PRINTS" id="PR00704">
    <property type="entry name" value="CALPAIN"/>
</dbReference>
<evidence type="ECO:0000256" key="9">
    <source>
        <dbReference type="ARBA" id="ARBA00022833"/>
    </source>
</evidence>
<feature type="active site" evidence="10 11">
    <location>
        <position position="96"/>
    </location>
</feature>
<dbReference type="FunFam" id="3.90.70.10:FF:000010">
    <property type="entry name" value="Calpain 15"/>
    <property type="match status" value="1"/>
</dbReference>
<dbReference type="PROSITE" id="PS50203">
    <property type="entry name" value="CALPAIN_CAT"/>
    <property type="match status" value="1"/>
</dbReference>
<dbReference type="InterPro" id="IPR036213">
    <property type="entry name" value="Calpain_III_sf"/>
</dbReference>
<accession>A0A7S2NMZ9</accession>
<feature type="active site" evidence="10 11">
    <location>
        <position position="263"/>
    </location>
</feature>
<dbReference type="Pfam" id="PF00648">
    <property type="entry name" value="Peptidase_C2"/>
    <property type="match status" value="1"/>
</dbReference>
<name>A0A7S2NMZ9_9EUKA</name>
<keyword evidence="8 11" id="KW-0788">Thiol protease</keyword>
<dbReference type="SUPFAM" id="SSF49758">
    <property type="entry name" value="Calpain large subunit, middle domain (domain III)"/>
    <property type="match status" value="1"/>
</dbReference>
<reference evidence="14" key="1">
    <citation type="submission" date="2021-01" db="EMBL/GenBank/DDBJ databases">
        <authorList>
            <person name="Corre E."/>
            <person name="Pelletier E."/>
            <person name="Niang G."/>
            <person name="Scheremetjew M."/>
            <person name="Finn R."/>
            <person name="Kale V."/>
            <person name="Holt S."/>
            <person name="Cochrane G."/>
            <person name="Meng A."/>
            <person name="Brown T."/>
            <person name="Cohen L."/>
        </authorList>
    </citation>
    <scope>NUCLEOTIDE SEQUENCE</scope>
    <source>
        <strain evidence="14">SAG4.97</strain>
    </source>
</reference>
<dbReference type="SUPFAM" id="SSF54001">
    <property type="entry name" value="Cysteine proteinases"/>
    <property type="match status" value="1"/>
</dbReference>
<evidence type="ECO:0000256" key="8">
    <source>
        <dbReference type="ARBA" id="ARBA00022807"/>
    </source>
</evidence>
<evidence type="ECO:0000256" key="5">
    <source>
        <dbReference type="ARBA" id="ARBA00022737"/>
    </source>
</evidence>
<evidence type="ECO:0000256" key="1">
    <source>
        <dbReference type="ARBA" id="ARBA00007623"/>
    </source>
</evidence>
<keyword evidence="2" id="KW-0597">Phosphoprotein</keyword>
<dbReference type="InterPro" id="IPR022684">
    <property type="entry name" value="Calpain_cysteine_protease"/>
</dbReference>
<keyword evidence="5" id="KW-0677">Repeat</keyword>
<comment type="similarity">
    <text evidence="1">Belongs to the peptidase C2 family.</text>
</comment>
<evidence type="ECO:0000313" key="14">
    <source>
        <dbReference type="EMBL" id="CAD9550611.1"/>
    </source>
</evidence>
<feature type="compositionally biased region" description="Basic and acidic residues" evidence="12">
    <location>
        <begin position="531"/>
        <end position="551"/>
    </location>
</feature>
<feature type="region of interest" description="Disordered" evidence="12">
    <location>
        <begin position="530"/>
        <end position="553"/>
    </location>
</feature>
<proteinExistence type="inferred from homology"/>
<keyword evidence="3 11" id="KW-0645">Protease</keyword>
<sequence length="693" mass="78690">MVKVTGAFLGLKRLRITPRCTKETCTVPSCTSTTGLTEAEILKKLKRKELFVDSTFDISSHGELKRPNEFSGSAKPELFLDGAQASDIEQGALGDCWFLSAVSVVATRPELIERLFVSDSHGEEHGIYTIAFFKNDYWHHIVIDDRIPCKPNGGPKYARCKSRNEIWLPLLEKAYAKMHGSYEALDGGVVNDALVDLVGGAPGKHKWTRGQTTYEFDKDLWKHMVAYRNRGSLMGCYQIDISNNKERKAGEEPQLDNGLVMDHAYGVLDVRYVDRKRLVRLRNPWGHREWRGAWSDNSKEWQTYPRIKRLLNFKPADDGSFWMAFEDFMANFENLDVCQVFPDSWAGKRISASWTGKPFEYGGRFWTASSQFNLKVHRPTNMLVLMTQPDKRIGRFTGKSNHALIAMMIAKCPKASYKFEEIARPGDFVDCISAGRECHKDLKLQKGLYKIVCMYADADNVPASFRVTVWSDEDVELEGSKKVHMVRSGAVLKLKRDESEYQQGESDEDEEVPAPADAAAAAAIPSAPSLETKKKQEAKMDKPKPVEKDNNWWHPTDLGETEENLWEYCCQWMPCWACVESVCTCSCAEGCFCYNCLHKTWICDCCAGWNVYECLRGTCCTCKLVQPTKCYRCVHGCCECYCLLWSKKCIGCHDCVMDHCSCYCLNVQCSKRGCLCQKTCYKQSKPNPVKMGH</sequence>
<dbReference type="InterPro" id="IPR001300">
    <property type="entry name" value="Peptidase_C2_calpain_cat"/>
</dbReference>
<keyword evidence="9" id="KW-0862">Zinc</keyword>
<dbReference type="InterPro" id="IPR000169">
    <property type="entry name" value="Pept_cys_AS"/>
</dbReference>
<dbReference type="SMART" id="SM00230">
    <property type="entry name" value="CysPc"/>
    <property type="match status" value="1"/>
</dbReference>
<dbReference type="Gene3D" id="3.90.70.10">
    <property type="entry name" value="Cysteine proteinases"/>
    <property type="match status" value="1"/>
</dbReference>
<evidence type="ECO:0000256" key="12">
    <source>
        <dbReference type="SAM" id="MobiDB-lite"/>
    </source>
</evidence>
<dbReference type="CDD" id="cd00044">
    <property type="entry name" value="CysPc"/>
    <property type="match status" value="1"/>
</dbReference>
<dbReference type="PANTHER" id="PTHR10183:SF379">
    <property type="entry name" value="CALPAIN-5"/>
    <property type="match status" value="1"/>
</dbReference>
<feature type="active site" evidence="10 11">
    <location>
        <position position="283"/>
    </location>
</feature>
<dbReference type="GO" id="GO:0004198">
    <property type="term" value="F:calcium-dependent cysteine-type endopeptidase activity"/>
    <property type="evidence" value="ECO:0007669"/>
    <property type="project" value="InterPro"/>
</dbReference>
<dbReference type="GO" id="GO:0008270">
    <property type="term" value="F:zinc ion binding"/>
    <property type="evidence" value="ECO:0007669"/>
    <property type="project" value="UniProtKB-KW"/>
</dbReference>
<evidence type="ECO:0000256" key="7">
    <source>
        <dbReference type="ARBA" id="ARBA00022801"/>
    </source>
</evidence>
<evidence type="ECO:0000256" key="11">
    <source>
        <dbReference type="PROSITE-ProRule" id="PRU00239"/>
    </source>
</evidence>
<evidence type="ECO:0000256" key="2">
    <source>
        <dbReference type="ARBA" id="ARBA00022553"/>
    </source>
</evidence>
<evidence type="ECO:0000256" key="10">
    <source>
        <dbReference type="PIRSR" id="PIRSR622684-1"/>
    </source>
</evidence>
<evidence type="ECO:0000256" key="3">
    <source>
        <dbReference type="ARBA" id="ARBA00022670"/>
    </source>
</evidence>
<dbReference type="AlphaFoldDB" id="A0A7S2NMZ9"/>
<protein>
    <recommendedName>
        <fullName evidence="13">Calpain catalytic domain-containing protein</fullName>
    </recommendedName>
</protein>
<keyword evidence="6" id="KW-0863">Zinc-finger</keyword>
<evidence type="ECO:0000256" key="6">
    <source>
        <dbReference type="ARBA" id="ARBA00022771"/>
    </source>
</evidence>
<dbReference type="InterPro" id="IPR038765">
    <property type="entry name" value="Papain-like_cys_pep_sf"/>
</dbReference>
<dbReference type="EMBL" id="HBGX01000618">
    <property type="protein sequence ID" value="CAD9550611.1"/>
    <property type="molecule type" value="Transcribed_RNA"/>
</dbReference>
<feature type="domain" description="Calpain catalytic" evidence="13">
    <location>
        <begin position="65"/>
        <end position="341"/>
    </location>
</feature>
<dbReference type="PROSITE" id="PS00139">
    <property type="entry name" value="THIOL_PROTEASE_CYS"/>
    <property type="match status" value="1"/>
</dbReference>
<organism evidence="14">
    <name type="scientific">Cyanoptyche gloeocystis</name>
    <dbReference type="NCBI Taxonomy" id="77922"/>
    <lineage>
        <taxon>Eukaryota</taxon>
        <taxon>Glaucocystophyceae</taxon>
        <taxon>Glaucocystophyceae incertae sedis</taxon>
        <taxon>Cyanoptyche</taxon>
    </lineage>
</organism>
<evidence type="ECO:0000259" key="13">
    <source>
        <dbReference type="PROSITE" id="PS50203"/>
    </source>
</evidence>
<feature type="region of interest" description="Disordered" evidence="12">
    <location>
        <begin position="497"/>
        <end position="518"/>
    </location>
</feature>